<dbReference type="RefSeq" id="WP_271317903.1">
    <property type="nucleotide sequence ID" value="NZ_JABXJJ020000051.1"/>
</dbReference>
<comment type="caution">
    <text evidence="2">The sequence shown here is derived from an EMBL/GenBank/DDBJ whole genome shotgun (WGS) entry which is preliminary data.</text>
</comment>
<proteinExistence type="predicted"/>
<protein>
    <submittedName>
        <fullName evidence="2">DUF4185 domain-containing protein</fullName>
    </submittedName>
</protein>
<feature type="chain" id="PRO_5041654375" evidence="1">
    <location>
        <begin position="32"/>
        <end position="394"/>
    </location>
</feature>
<dbReference type="InterPro" id="IPR006311">
    <property type="entry name" value="TAT_signal"/>
</dbReference>
<evidence type="ECO:0000313" key="2">
    <source>
        <dbReference type="EMBL" id="MDI5973763.1"/>
    </source>
</evidence>
<dbReference type="PROSITE" id="PS51318">
    <property type="entry name" value="TAT"/>
    <property type="match status" value="1"/>
</dbReference>
<sequence length="394" mass="40933">MGMVHRRGFLGLAMGAVIVPALRPISAAASAPGPAPAVAPAATGGFVYPAPGQSTGPGVLPAKPASVEYLGAQDYGTDVARDLGFSGVVNGQSVWTYGDTLVPNGSGGYALSASDSVGLGDSSNPLRVYDTVNSSGWPSEWIPLNAAENANGGLSRYGMGGTNVVEYAPGKGLVWYLKNDRGTDGQGIVGAGVATVTAGPGGAVATRTSDTTWGPTEPHWGDVGVTYNPLDGKVYVYGHGPDPYGLNVYLARASAAQATDVSAYEYWNQSAQAWTNLRFSLSGALGTVKLSDDLALFSHQELGQSNAFWSNHFNTWMFVAGANVGYTDIMVMTAPALEGPWTAPVTVASTCPGNVCSAIRYAIAPHPEYDPTGETILVTWTDSNVVHTARIHWQ</sequence>
<reference evidence="2" key="1">
    <citation type="submission" date="2023-05" db="EMBL/GenBank/DDBJ databases">
        <title>Streptantibioticus silvisoli sp. nov., acidotolerant actinomycetes 1 from pine litter.</title>
        <authorList>
            <person name="Swiecimska M."/>
            <person name="Golinska P."/>
            <person name="Sangal V."/>
            <person name="Wachnowicz B."/>
            <person name="Goodfellow M."/>
        </authorList>
    </citation>
    <scope>NUCLEOTIDE SEQUENCE</scope>
    <source>
        <strain evidence="2">SL13</strain>
    </source>
</reference>
<dbReference type="EMBL" id="JABXJJ020000051">
    <property type="protein sequence ID" value="MDI5973763.1"/>
    <property type="molecule type" value="Genomic_DNA"/>
</dbReference>
<dbReference type="AlphaFoldDB" id="A0AA90HAC8"/>
<keyword evidence="1" id="KW-0732">Signal</keyword>
<accession>A0AA90HAC8</accession>
<evidence type="ECO:0000256" key="1">
    <source>
        <dbReference type="SAM" id="SignalP"/>
    </source>
</evidence>
<feature type="signal peptide" evidence="1">
    <location>
        <begin position="1"/>
        <end position="31"/>
    </location>
</feature>
<name>A0AA90HAC8_9ACTN</name>
<gene>
    <name evidence="2" type="ORF">POF50_031235</name>
</gene>
<organism evidence="2">
    <name type="scientific">Streptantibioticus silvisoli</name>
    <dbReference type="NCBI Taxonomy" id="2705255"/>
    <lineage>
        <taxon>Bacteria</taxon>
        <taxon>Bacillati</taxon>
        <taxon>Actinomycetota</taxon>
        <taxon>Actinomycetes</taxon>
        <taxon>Kitasatosporales</taxon>
        <taxon>Streptomycetaceae</taxon>
        <taxon>Streptantibioticus</taxon>
    </lineage>
</organism>